<dbReference type="STRING" id="1173027.Mic7113_2241"/>
<dbReference type="Gene3D" id="3.40.50.2000">
    <property type="entry name" value="Glycogen Phosphorylase B"/>
    <property type="match status" value="2"/>
</dbReference>
<evidence type="ECO:0000313" key="2">
    <source>
        <dbReference type="EMBL" id="AFZ18054.1"/>
    </source>
</evidence>
<dbReference type="AlphaFoldDB" id="K9WE72"/>
<dbReference type="InterPro" id="IPR050194">
    <property type="entry name" value="Glycosyltransferase_grp1"/>
</dbReference>
<reference evidence="2 3" key="1">
    <citation type="submission" date="2012-06" db="EMBL/GenBank/DDBJ databases">
        <title>Finished chromosome of genome of Microcoleus sp. PCC 7113.</title>
        <authorList>
            <consortium name="US DOE Joint Genome Institute"/>
            <person name="Gugger M."/>
            <person name="Coursin T."/>
            <person name="Rippka R."/>
            <person name="Tandeau De Marsac N."/>
            <person name="Huntemann M."/>
            <person name="Wei C.-L."/>
            <person name="Han J."/>
            <person name="Detter J.C."/>
            <person name="Han C."/>
            <person name="Tapia R."/>
            <person name="Chen A."/>
            <person name="Kyrpides N."/>
            <person name="Mavromatis K."/>
            <person name="Markowitz V."/>
            <person name="Szeto E."/>
            <person name="Ivanova N."/>
            <person name="Pagani I."/>
            <person name="Pati A."/>
            <person name="Goodwin L."/>
            <person name="Nordberg H.P."/>
            <person name="Cantor M.N."/>
            <person name="Hua S.X."/>
            <person name="Woyke T."/>
            <person name="Kerfeld C.A."/>
        </authorList>
    </citation>
    <scope>NUCLEOTIDE SEQUENCE [LARGE SCALE GENOMIC DNA]</scope>
    <source>
        <strain evidence="2 3">PCC 7113</strain>
    </source>
</reference>
<name>K9WE72_9CYAN</name>
<keyword evidence="2" id="KW-0808">Transferase</keyword>
<dbReference type="PANTHER" id="PTHR45947:SF3">
    <property type="entry name" value="SULFOQUINOVOSYL TRANSFERASE SQD2"/>
    <property type="match status" value="1"/>
</dbReference>
<protein>
    <submittedName>
        <fullName evidence="2">Glycosyltransferase</fullName>
    </submittedName>
</protein>
<dbReference type="InterPro" id="IPR001296">
    <property type="entry name" value="Glyco_trans_1"/>
</dbReference>
<accession>K9WE72</accession>
<gene>
    <name evidence="2" type="ORF">Mic7113_2241</name>
</gene>
<evidence type="ECO:0000259" key="1">
    <source>
        <dbReference type="Pfam" id="PF00534"/>
    </source>
</evidence>
<dbReference type="PANTHER" id="PTHR45947">
    <property type="entry name" value="SULFOQUINOVOSYL TRANSFERASE SQD2"/>
    <property type="match status" value="1"/>
</dbReference>
<evidence type="ECO:0000313" key="3">
    <source>
        <dbReference type="Proteomes" id="UP000010471"/>
    </source>
</evidence>
<dbReference type="Pfam" id="PF00534">
    <property type="entry name" value="Glycos_transf_1"/>
    <property type="match status" value="1"/>
</dbReference>
<dbReference type="SUPFAM" id="SSF53756">
    <property type="entry name" value="UDP-Glycosyltransferase/glycogen phosphorylase"/>
    <property type="match status" value="1"/>
</dbReference>
<proteinExistence type="predicted"/>
<sequence length="416" mass="46502">MRKPVLTIFYQFNPWQTSIGGIQTVIRSFVKYSPSEFEVRLVGTGDDSAQPIGVWQEAELAGKAIQFMPLFSIKDDNTRKLLPTSVKYTAALLQRCLASDFMHFHRLEPTLATRNWPGEKTLFVHNDIQKQIDAKGTKDAILWRRFPFAYLALERLVVGQFSQILSCNTDSLKYYQQRYPQIAERVSYIRNTVDTEIFYPLKGDEREQGRHSLAQQMGLAENTHFILFAGRLHAQKDPALLLDAIATLNQPDVHLLIAGDGDLREEIRLKISALGLSHQVTMLGPVDQAKLAKLLRICSVFVLTSAYEGLPVVVLEALACGTPIVTTRCGETPNLLSANSGVVCQERTPKAVADALLQVLQQPSHYPSEACIQAVEPYSARSVVGAIYKDMWSRWQQQNSLSSGQKSYTTVTEVAS</sequence>
<dbReference type="KEGG" id="mic:Mic7113_2241"/>
<dbReference type="RefSeq" id="WP_015182206.1">
    <property type="nucleotide sequence ID" value="NC_019738.1"/>
</dbReference>
<dbReference type="Proteomes" id="UP000010471">
    <property type="component" value="Chromosome"/>
</dbReference>
<keyword evidence="3" id="KW-1185">Reference proteome</keyword>
<dbReference type="eggNOG" id="COG0438">
    <property type="taxonomic scope" value="Bacteria"/>
</dbReference>
<organism evidence="2 3">
    <name type="scientific">Allocoleopsis franciscana PCC 7113</name>
    <dbReference type="NCBI Taxonomy" id="1173027"/>
    <lineage>
        <taxon>Bacteria</taxon>
        <taxon>Bacillati</taxon>
        <taxon>Cyanobacteriota</taxon>
        <taxon>Cyanophyceae</taxon>
        <taxon>Coleofasciculales</taxon>
        <taxon>Coleofasciculaceae</taxon>
        <taxon>Allocoleopsis</taxon>
        <taxon>Allocoleopsis franciscana</taxon>
    </lineage>
</organism>
<dbReference type="OrthoDB" id="9806653at2"/>
<dbReference type="PATRIC" id="fig|1173027.3.peg.2445"/>
<dbReference type="GO" id="GO:0016757">
    <property type="term" value="F:glycosyltransferase activity"/>
    <property type="evidence" value="ECO:0007669"/>
    <property type="project" value="InterPro"/>
</dbReference>
<dbReference type="HOGENOM" id="CLU_671976_0_0_3"/>
<dbReference type="EMBL" id="CP003630">
    <property type="protein sequence ID" value="AFZ18054.1"/>
    <property type="molecule type" value="Genomic_DNA"/>
</dbReference>
<feature type="domain" description="Glycosyl transferase family 1" evidence="1">
    <location>
        <begin position="215"/>
        <end position="364"/>
    </location>
</feature>